<sequence length="283" mass="32855">MASIKVIEKIIKPKENLKRATLPAFICNGSYFLTDLTIYEDGDIDCWGIVSFEEFLQKVEQGWVTVELPESDNLEISIHDLGEVSPGYTYQNYKSNADLIAEVQDILNELNGLPDSSKLCRAAWENYQLEPTEEKCLALRQAYEAIPRHKRRYVLNDQDRKDYPIRRVIYPDDDYSFGELIFASEYSEAIQQSVAELNDQVINSMSQENDMANTLQQSINEVVSIKKQYEDEIKDFINQKLNEFQQRVNLPINYLESDIDTEQEDEKYSTTVSDFKIQILLEL</sequence>
<feature type="domain" description="DUF7639" evidence="3">
    <location>
        <begin position="115"/>
        <end position="191"/>
    </location>
</feature>
<evidence type="ECO:0000313" key="4">
    <source>
        <dbReference type="EMBL" id="TCB59874.1"/>
    </source>
</evidence>
<evidence type="ECO:0000259" key="2">
    <source>
        <dbReference type="Pfam" id="PF24644"/>
    </source>
</evidence>
<organism evidence="4 5">
    <name type="scientific">Acinetobacter terrae</name>
    <dbReference type="NCBI Taxonomy" id="2731247"/>
    <lineage>
        <taxon>Bacteria</taxon>
        <taxon>Pseudomonadati</taxon>
        <taxon>Pseudomonadota</taxon>
        <taxon>Gammaproteobacteria</taxon>
        <taxon>Moraxellales</taxon>
        <taxon>Moraxellaceae</taxon>
        <taxon>Acinetobacter</taxon>
        <taxon>Acinetobacter Taxon 24</taxon>
    </lineage>
</organism>
<proteinExistence type="predicted"/>
<feature type="domain" description="DUF7638" evidence="2">
    <location>
        <begin position="21"/>
        <end position="112"/>
    </location>
</feature>
<dbReference type="AlphaFoldDB" id="A0A4R0EN59"/>
<reference evidence="4 5" key="1">
    <citation type="submission" date="2019-02" db="EMBL/GenBank/DDBJ databases">
        <title>High diversity of culturable Acinetobacter species in natural soil and water ecosystems.</title>
        <authorList>
            <person name="Radolfova-Krizova L."/>
            <person name="Nemec A."/>
        </authorList>
    </citation>
    <scope>NUCLEOTIDE SEQUENCE [LARGE SCALE GENOMIC DNA]</scope>
    <source>
        <strain evidence="4 5">ANC 4281</strain>
    </source>
</reference>
<dbReference type="InterPro" id="IPR056056">
    <property type="entry name" value="DUF7639"/>
</dbReference>
<gene>
    <name evidence="4" type="ORF">E0H85_06410</name>
</gene>
<protein>
    <submittedName>
        <fullName evidence="4">Uncharacterized protein</fullName>
    </submittedName>
</protein>
<feature type="coiled-coil region" evidence="1">
    <location>
        <begin position="212"/>
        <end position="239"/>
    </location>
</feature>
<dbReference type="EMBL" id="SJOA01000006">
    <property type="protein sequence ID" value="TCB59874.1"/>
    <property type="molecule type" value="Genomic_DNA"/>
</dbReference>
<evidence type="ECO:0000256" key="1">
    <source>
        <dbReference type="SAM" id="Coils"/>
    </source>
</evidence>
<dbReference type="Pfam" id="PF24645">
    <property type="entry name" value="DUF7639"/>
    <property type="match status" value="1"/>
</dbReference>
<dbReference type="RefSeq" id="WP_131270942.1">
    <property type="nucleotide sequence ID" value="NZ_SJOA01000006.1"/>
</dbReference>
<comment type="caution">
    <text evidence="4">The sequence shown here is derived from an EMBL/GenBank/DDBJ whole genome shotgun (WGS) entry which is preliminary data.</text>
</comment>
<keyword evidence="1" id="KW-0175">Coiled coil</keyword>
<name>A0A4R0EN59_9GAMM</name>
<dbReference type="Pfam" id="PF24644">
    <property type="entry name" value="DUF7638"/>
    <property type="match status" value="1"/>
</dbReference>
<dbReference type="Proteomes" id="UP000291380">
    <property type="component" value="Unassembled WGS sequence"/>
</dbReference>
<evidence type="ECO:0000259" key="3">
    <source>
        <dbReference type="Pfam" id="PF24645"/>
    </source>
</evidence>
<dbReference type="InterPro" id="IPR056055">
    <property type="entry name" value="DUF7638"/>
</dbReference>
<accession>A0A4R0EN59</accession>
<evidence type="ECO:0000313" key="5">
    <source>
        <dbReference type="Proteomes" id="UP000291380"/>
    </source>
</evidence>
<dbReference type="OrthoDB" id="643483at2"/>